<dbReference type="Proteomes" id="UP001583193">
    <property type="component" value="Unassembled WGS sequence"/>
</dbReference>
<sequence>MIIWDTGEYSVLPYYARTKEPETEDSSADASEHSSKAGEQLSESEKLREAFQNRKIRLRLNGTRLPPNYTITMRLTTQDNIVPGPARIPRKRRRRTAPSLPREPSSTPSRSPSPDYHRPRTSSVAAAHVSEALLVDTSSDGKNGDDDAGSVSASDEEDIDVKTRLTNAYPGAVNSVGSIHQRRWFITLDRLNSGFEPAAITNSGSGRKSWARKRDDDGQELLGFEPFYVHGPEVERSIVTGRLAKDVLKDEGVEGFIRRRGWKPVLE</sequence>
<evidence type="ECO:0000313" key="2">
    <source>
        <dbReference type="EMBL" id="KAL1874052.1"/>
    </source>
</evidence>
<feature type="region of interest" description="Disordered" evidence="1">
    <location>
        <begin position="19"/>
        <end position="46"/>
    </location>
</feature>
<proteinExistence type="predicted"/>
<feature type="compositionally biased region" description="Low complexity" evidence="1">
    <location>
        <begin position="97"/>
        <end position="114"/>
    </location>
</feature>
<evidence type="ECO:0000256" key="1">
    <source>
        <dbReference type="SAM" id="MobiDB-lite"/>
    </source>
</evidence>
<comment type="caution">
    <text evidence="2">The sequence shown here is derived from an EMBL/GenBank/DDBJ whole genome shotgun (WGS) entry which is preliminary data.</text>
</comment>
<dbReference type="PANTHER" id="PTHR39465:SF1">
    <property type="entry name" value="DNA LIGASE D 3'-PHOSPHOESTERASE DOMAIN-CONTAINING PROTEIN"/>
    <property type="match status" value="1"/>
</dbReference>
<evidence type="ECO:0008006" key="4">
    <source>
        <dbReference type="Google" id="ProtNLM"/>
    </source>
</evidence>
<protein>
    <recommendedName>
        <fullName evidence="4">DNA ligase D 3'-phosphoesterase domain-containing protein</fullName>
    </recommendedName>
</protein>
<feature type="compositionally biased region" description="Polar residues" evidence="1">
    <location>
        <begin position="69"/>
        <end position="80"/>
    </location>
</feature>
<name>A0ABR3XDK7_9EURO</name>
<gene>
    <name evidence="2" type="ORF">Plec18167_005985</name>
</gene>
<accession>A0ABR3XDK7</accession>
<organism evidence="2 3">
    <name type="scientific">Paecilomyces lecythidis</name>
    <dbReference type="NCBI Taxonomy" id="3004212"/>
    <lineage>
        <taxon>Eukaryota</taxon>
        <taxon>Fungi</taxon>
        <taxon>Dikarya</taxon>
        <taxon>Ascomycota</taxon>
        <taxon>Pezizomycotina</taxon>
        <taxon>Eurotiomycetes</taxon>
        <taxon>Eurotiomycetidae</taxon>
        <taxon>Eurotiales</taxon>
        <taxon>Thermoascaceae</taxon>
        <taxon>Paecilomyces</taxon>
    </lineage>
</organism>
<feature type="region of interest" description="Disordered" evidence="1">
    <location>
        <begin position="65"/>
        <end position="157"/>
    </location>
</feature>
<reference evidence="2 3" key="1">
    <citation type="journal article" date="2024" name="IMA Fungus">
        <title>IMA Genome - F19 : A genome assembly and annotation guide to empower mycologists, including annotated draft genome sequences of Ceratocystis pirilliformis, Diaporthe australafricana, Fusarium ophioides, Paecilomyces lecythidis, and Sporothrix stenoceras.</title>
        <authorList>
            <person name="Aylward J."/>
            <person name="Wilson A.M."/>
            <person name="Visagie C.M."/>
            <person name="Spraker J."/>
            <person name="Barnes I."/>
            <person name="Buitendag C."/>
            <person name="Ceriani C."/>
            <person name="Del Mar Angel L."/>
            <person name="du Plessis D."/>
            <person name="Fuchs T."/>
            <person name="Gasser K."/>
            <person name="Kramer D."/>
            <person name="Li W."/>
            <person name="Munsamy K."/>
            <person name="Piso A."/>
            <person name="Price J.L."/>
            <person name="Sonnekus B."/>
            <person name="Thomas C."/>
            <person name="van der Nest A."/>
            <person name="van Dijk A."/>
            <person name="van Heerden A."/>
            <person name="van Vuuren N."/>
            <person name="Yilmaz N."/>
            <person name="Duong T.A."/>
            <person name="van der Merwe N.A."/>
            <person name="Wingfield M.J."/>
            <person name="Wingfield B.D."/>
        </authorList>
    </citation>
    <scope>NUCLEOTIDE SEQUENCE [LARGE SCALE GENOMIC DNA]</scope>
    <source>
        <strain evidence="2 3">CMW 18167</strain>
    </source>
</reference>
<dbReference type="PANTHER" id="PTHR39465">
    <property type="entry name" value="DNA LIGASE D, 3'-PHOSPHOESTERASE DOMAIN"/>
    <property type="match status" value="1"/>
</dbReference>
<dbReference type="EMBL" id="JAVDPF010000020">
    <property type="protein sequence ID" value="KAL1874052.1"/>
    <property type="molecule type" value="Genomic_DNA"/>
</dbReference>
<evidence type="ECO:0000313" key="3">
    <source>
        <dbReference type="Proteomes" id="UP001583193"/>
    </source>
</evidence>
<keyword evidence="3" id="KW-1185">Reference proteome</keyword>